<evidence type="ECO:0000313" key="2">
    <source>
        <dbReference type="EMBL" id="KAH8509291.1"/>
    </source>
</evidence>
<dbReference type="Proteomes" id="UP000807159">
    <property type="component" value="Chromosome 5"/>
</dbReference>
<feature type="region of interest" description="Disordered" evidence="1">
    <location>
        <begin position="35"/>
        <end position="57"/>
    </location>
</feature>
<reference evidence="2" key="1">
    <citation type="journal article" date="2021" name="J. Hered.">
        <title>Genome Assembly of Salicaceae Populus deltoides (Eastern Cottonwood) I-69 Based on Nanopore Sequencing and Hi-C Technologies.</title>
        <authorList>
            <person name="Bai S."/>
            <person name="Wu H."/>
            <person name="Zhang J."/>
            <person name="Pan Z."/>
            <person name="Zhao W."/>
            <person name="Li Z."/>
            <person name="Tong C."/>
        </authorList>
    </citation>
    <scope>NUCLEOTIDE SEQUENCE</scope>
    <source>
        <tissue evidence="2">Leaf</tissue>
    </source>
</reference>
<dbReference type="EMBL" id="JACEGQ020000005">
    <property type="protein sequence ID" value="KAH8509291.1"/>
    <property type="molecule type" value="Genomic_DNA"/>
</dbReference>
<comment type="caution">
    <text evidence="2">The sequence shown here is derived from an EMBL/GenBank/DDBJ whole genome shotgun (WGS) entry which is preliminary data.</text>
</comment>
<protein>
    <submittedName>
        <fullName evidence="2">Uncharacterized protein</fullName>
    </submittedName>
</protein>
<accession>A0A8T2YW86</accession>
<keyword evidence="3" id="KW-1185">Reference proteome</keyword>
<evidence type="ECO:0000313" key="3">
    <source>
        <dbReference type="Proteomes" id="UP000807159"/>
    </source>
</evidence>
<name>A0A8T2YW86_POPDE</name>
<dbReference type="AlphaFoldDB" id="A0A8T2YW86"/>
<feature type="non-terminal residue" evidence="2">
    <location>
        <position position="57"/>
    </location>
</feature>
<feature type="compositionally biased region" description="Basic and acidic residues" evidence="1">
    <location>
        <begin position="47"/>
        <end position="57"/>
    </location>
</feature>
<evidence type="ECO:0000256" key="1">
    <source>
        <dbReference type="SAM" id="MobiDB-lite"/>
    </source>
</evidence>
<organism evidence="2 3">
    <name type="scientific">Populus deltoides</name>
    <name type="common">Eastern poplar</name>
    <name type="synonym">Eastern cottonwood</name>
    <dbReference type="NCBI Taxonomy" id="3696"/>
    <lineage>
        <taxon>Eukaryota</taxon>
        <taxon>Viridiplantae</taxon>
        <taxon>Streptophyta</taxon>
        <taxon>Embryophyta</taxon>
        <taxon>Tracheophyta</taxon>
        <taxon>Spermatophyta</taxon>
        <taxon>Magnoliopsida</taxon>
        <taxon>eudicotyledons</taxon>
        <taxon>Gunneridae</taxon>
        <taxon>Pentapetalae</taxon>
        <taxon>rosids</taxon>
        <taxon>fabids</taxon>
        <taxon>Malpighiales</taxon>
        <taxon>Salicaceae</taxon>
        <taxon>Saliceae</taxon>
        <taxon>Populus</taxon>
    </lineage>
</organism>
<sequence length="57" mass="6535">MGMYDVNGTFDGQVHTREEEMRGCVSRWTTPHLRLGISHVSPSSNPEKNEMESRDNK</sequence>
<proteinExistence type="predicted"/>
<gene>
    <name evidence="2" type="ORF">H0E87_011164</name>
</gene>